<feature type="region of interest" description="Disordered" evidence="9">
    <location>
        <begin position="1"/>
        <end position="21"/>
    </location>
</feature>
<dbReference type="OrthoDB" id="9810309at2"/>
<dbReference type="EMBL" id="CAFB01000048">
    <property type="protein sequence ID" value="CCD29814.1"/>
    <property type="molecule type" value="Genomic_DNA"/>
</dbReference>
<protein>
    <recommendedName>
        <fullName evidence="3 8">Corrinoid adenosyltransferase</fullName>
        <ecNumber evidence="3 8">2.5.1.17</ecNumber>
    </recommendedName>
    <alternativeName>
        <fullName evidence="8">Cob(II)alamin adenosyltransferase</fullName>
    </alternativeName>
    <alternativeName>
        <fullName evidence="8">Cob(II)yrinic acid a,c-diamide adenosyltransferase</fullName>
    </alternativeName>
</protein>
<dbReference type="GO" id="GO:0006779">
    <property type="term" value="P:porphyrin-containing compound biosynthetic process"/>
    <property type="evidence" value="ECO:0007669"/>
    <property type="project" value="UniProtKB-UniRule"/>
</dbReference>
<dbReference type="NCBIfam" id="NF004637">
    <property type="entry name" value="PRK05986.1"/>
    <property type="match status" value="1"/>
</dbReference>
<dbReference type="eggNOG" id="COG2109">
    <property type="taxonomic scope" value="Bacteria"/>
</dbReference>
<keyword evidence="8 10" id="KW-0808">Transferase</keyword>
<dbReference type="AlphaFoldDB" id="G2JAL2"/>
<evidence type="ECO:0000256" key="6">
    <source>
        <dbReference type="ARBA" id="ARBA00048555"/>
    </source>
</evidence>
<gene>
    <name evidence="10" type="primary">cobO</name>
    <name evidence="10" type="ORF">CAGGBEG34_300014</name>
</gene>
<evidence type="ECO:0000256" key="2">
    <source>
        <dbReference type="ARBA" id="ARBA00007487"/>
    </source>
</evidence>
<reference evidence="10 11" key="1">
    <citation type="submission" date="2011-08" db="EMBL/GenBank/DDBJ databases">
        <title>The genome of the obligate endobacterium of an arbuscular mycorrhizal fungus reveals an interphylum network of nutritional interactions.</title>
        <authorList>
            <person name="Ghignone S."/>
            <person name="Salvioli A."/>
            <person name="Anca I."/>
            <person name="Lumini E."/>
            <person name="Ortu G."/>
            <person name="Petiti L."/>
            <person name="Cruveiller S."/>
            <person name="Bianciotto V."/>
            <person name="Piffanelli P."/>
            <person name="Lanfranco L."/>
            <person name="Bonfante P."/>
        </authorList>
    </citation>
    <scope>NUCLEOTIDE SEQUENCE [LARGE SCALE GENOMIC DNA]</scope>
    <source>
        <strain evidence="10 11">BEG34</strain>
    </source>
</reference>
<comment type="catalytic activity">
    <reaction evidence="7 8">
        <text>2 cob(II)alamin + reduced [electron-transfer flavoprotein] + 2 ATP = 2 adenosylcob(III)alamin + 2 triphosphate + oxidized [electron-transfer flavoprotein] + 3 H(+)</text>
        <dbReference type="Rhea" id="RHEA:28671"/>
        <dbReference type="Rhea" id="RHEA-COMP:10685"/>
        <dbReference type="Rhea" id="RHEA-COMP:10686"/>
        <dbReference type="ChEBI" id="CHEBI:15378"/>
        <dbReference type="ChEBI" id="CHEBI:16304"/>
        <dbReference type="ChEBI" id="CHEBI:18036"/>
        <dbReference type="ChEBI" id="CHEBI:18408"/>
        <dbReference type="ChEBI" id="CHEBI:30616"/>
        <dbReference type="ChEBI" id="CHEBI:57692"/>
        <dbReference type="ChEBI" id="CHEBI:58307"/>
        <dbReference type="EC" id="2.5.1.17"/>
    </reaction>
</comment>
<dbReference type="PIRSF" id="PIRSF015617">
    <property type="entry name" value="Adensltrnsf_CobA"/>
    <property type="match status" value="1"/>
</dbReference>
<dbReference type="Pfam" id="PF02572">
    <property type="entry name" value="CobA_CobO_BtuR"/>
    <property type="match status" value="1"/>
</dbReference>
<dbReference type="GO" id="GO:0005737">
    <property type="term" value="C:cytoplasm"/>
    <property type="evidence" value="ECO:0007669"/>
    <property type="project" value="UniProtKB-SubCell"/>
</dbReference>
<comment type="subcellular location">
    <subcellularLocation>
        <location evidence="8">Cytoplasm</location>
    </subcellularLocation>
</comment>
<dbReference type="InterPro" id="IPR003724">
    <property type="entry name" value="CblAdoTrfase_CobA"/>
</dbReference>
<dbReference type="GO" id="GO:0005524">
    <property type="term" value="F:ATP binding"/>
    <property type="evidence" value="ECO:0007669"/>
    <property type="project" value="UniProtKB-UniRule"/>
</dbReference>
<keyword evidence="8" id="KW-0067">ATP-binding</keyword>
<keyword evidence="4 8" id="KW-0627">Porphyrin biosynthesis</keyword>
<dbReference type="Proteomes" id="UP000054051">
    <property type="component" value="Unassembled WGS sequence"/>
</dbReference>
<dbReference type="GO" id="GO:0009236">
    <property type="term" value="P:cobalamin biosynthetic process"/>
    <property type="evidence" value="ECO:0007669"/>
    <property type="project" value="UniProtKB-UniRule"/>
</dbReference>
<dbReference type="NCBIfam" id="TIGR00708">
    <property type="entry name" value="cobA"/>
    <property type="match status" value="1"/>
</dbReference>
<dbReference type="Gene3D" id="3.40.50.300">
    <property type="entry name" value="P-loop containing nucleotide triphosphate hydrolases"/>
    <property type="match status" value="1"/>
</dbReference>
<evidence type="ECO:0000256" key="4">
    <source>
        <dbReference type="ARBA" id="ARBA00023244"/>
    </source>
</evidence>
<dbReference type="STRING" id="1070319.CAGGBEG34_300014"/>
<evidence type="ECO:0000256" key="7">
    <source>
        <dbReference type="ARBA" id="ARBA00048692"/>
    </source>
</evidence>
<dbReference type="InterPro" id="IPR027417">
    <property type="entry name" value="P-loop_NTPase"/>
</dbReference>
<keyword evidence="8" id="KW-0169">Cobalamin biosynthesis</keyword>
<comment type="catalytic activity">
    <reaction evidence="6 8">
        <text>2 cob(II)yrinate a,c diamide + reduced [electron-transfer flavoprotein] + 2 ATP = 2 adenosylcob(III)yrinate a,c-diamide + 2 triphosphate + oxidized [electron-transfer flavoprotein] + 3 H(+)</text>
        <dbReference type="Rhea" id="RHEA:11528"/>
        <dbReference type="Rhea" id="RHEA-COMP:10685"/>
        <dbReference type="Rhea" id="RHEA-COMP:10686"/>
        <dbReference type="ChEBI" id="CHEBI:15378"/>
        <dbReference type="ChEBI" id="CHEBI:18036"/>
        <dbReference type="ChEBI" id="CHEBI:30616"/>
        <dbReference type="ChEBI" id="CHEBI:57692"/>
        <dbReference type="ChEBI" id="CHEBI:58307"/>
        <dbReference type="ChEBI" id="CHEBI:58503"/>
        <dbReference type="ChEBI" id="CHEBI:58537"/>
        <dbReference type="EC" id="2.5.1.17"/>
    </reaction>
</comment>
<evidence type="ECO:0000256" key="5">
    <source>
        <dbReference type="ARBA" id="ARBA00024929"/>
    </source>
</evidence>
<evidence type="ECO:0000313" key="11">
    <source>
        <dbReference type="Proteomes" id="UP000054051"/>
    </source>
</evidence>
<comment type="caution">
    <text evidence="10">The sequence shown here is derived from an EMBL/GenBank/DDBJ whole genome shotgun (WGS) entry which is preliminary data.</text>
</comment>
<evidence type="ECO:0000256" key="9">
    <source>
        <dbReference type="SAM" id="MobiDB-lite"/>
    </source>
</evidence>
<sequence length="200" mass="22456">MKTDPESYQQMAQRRKAGFERKKAAATREKGLLIVHTGNGKGKSTAAFGMALRVLGHGMRLGVVQFIKGALHTAERDFFESAANCDWVTVGDGYTWNTQDRAADVATARKGWEIAQQMIASKNYRMIVLDELNVVLKYEYLPLDEVLAVLNSRPDALHIVVTGRHAQERMIEAADLVTEMRLVKHPYRVQQIKAQPGIEF</sequence>
<dbReference type="GO" id="GO:0008817">
    <property type="term" value="F:corrinoid adenosyltransferase activity"/>
    <property type="evidence" value="ECO:0007669"/>
    <property type="project" value="UniProtKB-UniRule"/>
</dbReference>
<keyword evidence="11" id="KW-1185">Reference proteome</keyword>
<evidence type="ECO:0000256" key="1">
    <source>
        <dbReference type="ARBA" id="ARBA00005121"/>
    </source>
</evidence>
<dbReference type="EC" id="2.5.1.17" evidence="3 8"/>
<dbReference type="SUPFAM" id="SSF52540">
    <property type="entry name" value="P-loop containing nucleoside triphosphate hydrolases"/>
    <property type="match status" value="1"/>
</dbReference>
<dbReference type="PANTHER" id="PTHR46638:SF1">
    <property type="entry name" value="CORRINOID ADENOSYLTRANSFERASE"/>
    <property type="match status" value="1"/>
</dbReference>
<dbReference type="PANTHER" id="PTHR46638">
    <property type="entry name" value="CORRINOID ADENOSYLTRANSFERASE"/>
    <property type="match status" value="1"/>
</dbReference>
<proteinExistence type="inferred from homology"/>
<evidence type="ECO:0000313" key="10">
    <source>
        <dbReference type="EMBL" id="CCD29814.1"/>
    </source>
</evidence>
<comment type="function">
    <text evidence="5 8">Required for both de novo synthesis of the corrin ring for the assimilation of exogenous corrinoids. Participates in the adenosylation of a variety of incomplete and complete corrinoids.</text>
</comment>
<keyword evidence="8" id="KW-0547">Nucleotide-binding</keyword>
<dbReference type="UniPathway" id="UPA00148">
    <property type="reaction ID" value="UER00233"/>
</dbReference>
<organism evidence="10 11">
    <name type="scientific">Candidatus Glomeribacter gigasporarum BEG34</name>
    <dbReference type="NCBI Taxonomy" id="1070319"/>
    <lineage>
        <taxon>Bacteria</taxon>
        <taxon>Pseudomonadati</taxon>
        <taxon>Pseudomonadota</taxon>
        <taxon>Betaproteobacteria</taxon>
        <taxon>Burkholderiales</taxon>
        <taxon>Burkholderiaceae</taxon>
        <taxon>Candidatus Glomeribacter</taxon>
    </lineage>
</organism>
<evidence type="ECO:0000256" key="3">
    <source>
        <dbReference type="ARBA" id="ARBA00012454"/>
    </source>
</evidence>
<dbReference type="CDD" id="cd00561">
    <property type="entry name" value="CobA_ACA"/>
    <property type="match status" value="1"/>
</dbReference>
<accession>G2JAL2</accession>
<keyword evidence="8" id="KW-0963">Cytoplasm</keyword>
<feature type="compositionally biased region" description="Polar residues" evidence="9">
    <location>
        <begin position="1"/>
        <end position="12"/>
    </location>
</feature>
<dbReference type="RefSeq" id="WP_006682944.1">
    <property type="nucleotide sequence ID" value="NZ_CAFB01000048.1"/>
</dbReference>
<comment type="pathway">
    <text evidence="1 8">Cofactor biosynthesis; adenosylcobalamin biosynthesis; adenosylcobalamin from cob(II)yrinate a,c-diamide: step 2/7.</text>
</comment>
<comment type="similarity">
    <text evidence="2 8">Belongs to the Cob(I)alamin adenosyltransferase family.</text>
</comment>
<name>G2JAL2_9BURK</name>
<evidence type="ECO:0000256" key="8">
    <source>
        <dbReference type="PIRNR" id="PIRNR015617"/>
    </source>
</evidence>